<sequence length="187" mass="20067">MLGYVVCALLRTPGLGPRGSSQGARGGPVPLENPDIRPWSLSTVLLQLASPPHSDGPGAEFRADGFRIVSQAQKCQIPDSGRRCGALAQSGEIPCKYPSCSKSFVDSLDLLQHQHTHTGQKASGRVPTCSSTRWPTVVRSPVSPCSVRQGICQQLQPRPAPTDVPGWQWQPLPISLASAQLQPKLQF</sequence>
<dbReference type="Proteomes" id="UP000645828">
    <property type="component" value="Unassembled WGS sequence"/>
</dbReference>
<reference evidence="3" key="1">
    <citation type="submission" date="2020-12" db="EMBL/GenBank/DDBJ databases">
        <authorList>
            <consortium name="Molecular Ecology Group"/>
        </authorList>
    </citation>
    <scope>NUCLEOTIDE SEQUENCE</scope>
    <source>
        <strain evidence="3">TBG_1078</strain>
    </source>
</reference>
<dbReference type="InterPro" id="IPR013087">
    <property type="entry name" value="Znf_C2H2_type"/>
</dbReference>
<dbReference type="PROSITE" id="PS50157">
    <property type="entry name" value="ZINC_FINGER_C2H2_2"/>
    <property type="match status" value="1"/>
</dbReference>
<dbReference type="EMBL" id="CAJHUB010000755">
    <property type="protein sequence ID" value="CAD7683802.1"/>
    <property type="molecule type" value="Genomic_DNA"/>
</dbReference>
<protein>
    <submittedName>
        <fullName evidence="3">(raccoon dog) hypothetical protein</fullName>
    </submittedName>
</protein>
<evidence type="ECO:0000259" key="2">
    <source>
        <dbReference type="PROSITE" id="PS50157"/>
    </source>
</evidence>
<evidence type="ECO:0000256" key="1">
    <source>
        <dbReference type="PROSITE-ProRule" id="PRU00042"/>
    </source>
</evidence>
<gene>
    <name evidence="3" type="ORF">NYPRO_LOCUS16594</name>
</gene>
<dbReference type="PROSITE" id="PS00028">
    <property type="entry name" value="ZINC_FINGER_C2H2_1"/>
    <property type="match status" value="1"/>
</dbReference>
<dbReference type="GO" id="GO:0008270">
    <property type="term" value="F:zinc ion binding"/>
    <property type="evidence" value="ECO:0007669"/>
    <property type="project" value="UniProtKB-KW"/>
</dbReference>
<evidence type="ECO:0000313" key="3">
    <source>
        <dbReference type="EMBL" id="CAD7683802.1"/>
    </source>
</evidence>
<dbReference type="InterPro" id="IPR036236">
    <property type="entry name" value="Znf_C2H2_sf"/>
</dbReference>
<dbReference type="Gene3D" id="3.30.160.60">
    <property type="entry name" value="Classic Zinc Finger"/>
    <property type="match status" value="1"/>
</dbReference>
<keyword evidence="1" id="KW-0479">Metal-binding</keyword>
<dbReference type="AlphaFoldDB" id="A0A811Z691"/>
<accession>A0A811Z691</accession>
<keyword evidence="1" id="KW-0863">Zinc-finger</keyword>
<proteinExistence type="predicted"/>
<keyword evidence="1" id="KW-0862">Zinc</keyword>
<keyword evidence="4" id="KW-1185">Reference proteome</keyword>
<dbReference type="SUPFAM" id="SSF57667">
    <property type="entry name" value="beta-beta-alpha zinc fingers"/>
    <property type="match status" value="1"/>
</dbReference>
<comment type="caution">
    <text evidence="3">The sequence shown here is derived from an EMBL/GenBank/DDBJ whole genome shotgun (WGS) entry which is preliminary data.</text>
</comment>
<name>A0A811Z691_NYCPR</name>
<feature type="domain" description="C2H2-type" evidence="2">
    <location>
        <begin position="93"/>
        <end position="122"/>
    </location>
</feature>
<organism evidence="3 4">
    <name type="scientific">Nyctereutes procyonoides</name>
    <name type="common">Raccoon dog</name>
    <name type="synonym">Canis procyonoides</name>
    <dbReference type="NCBI Taxonomy" id="34880"/>
    <lineage>
        <taxon>Eukaryota</taxon>
        <taxon>Metazoa</taxon>
        <taxon>Chordata</taxon>
        <taxon>Craniata</taxon>
        <taxon>Vertebrata</taxon>
        <taxon>Euteleostomi</taxon>
        <taxon>Mammalia</taxon>
        <taxon>Eutheria</taxon>
        <taxon>Laurasiatheria</taxon>
        <taxon>Carnivora</taxon>
        <taxon>Caniformia</taxon>
        <taxon>Canidae</taxon>
        <taxon>Nyctereutes</taxon>
    </lineage>
</organism>
<evidence type="ECO:0000313" key="4">
    <source>
        <dbReference type="Proteomes" id="UP000645828"/>
    </source>
</evidence>